<dbReference type="InterPro" id="IPR011010">
    <property type="entry name" value="DNA_brk_join_enz"/>
</dbReference>
<keyword evidence="4" id="KW-1185">Reference proteome</keyword>
<dbReference type="SUPFAM" id="SSF56349">
    <property type="entry name" value="DNA breaking-rejoining enzymes"/>
    <property type="match status" value="1"/>
</dbReference>
<dbReference type="InterPro" id="IPR002104">
    <property type="entry name" value="Integrase_catalytic"/>
</dbReference>
<dbReference type="EMBL" id="CP104013">
    <property type="protein sequence ID" value="UYP48128.1"/>
    <property type="molecule type" value="Genomic_DNA"/>
</dbReference>
<evidence type="ECO:0000256" key="1">
    <source>
        <dbReference type="ARBA" id="ARBA00023172"/>
    </source>
</evidence>
<keyword evidence="1" id="KW-0233">DNA recombination</keyword>
<accession>A0ABY6HX70</accession>
<reference evidence="3" key="1">
    <citation type="submission" date="2022-09" db="EMBL/GenBank/DDBJ databases">
        <title>Actin cytoskeleton and complex cell architecture in an #Asgard archaeon.</title>
        <authorList>
            <person name="Ponce Toledo R.I."/>
            <person name="Schleper C."/>
            <person name="Rodrigues Oliveira T."/>
            <person name="Wollweber F."/>
            <person name="Xu J."/>
            <person name="Rittmann S."/>
            <person name="Klingl A."/>
            <person name="Pilhofer M."/>
        </authorList>
    </citation>
    <scope>NUCLEOTIDE SEQUENCE</scope>
    <source>
        <strain evidence="3">B-35</strain>
    </source>
</reference>
<dbReference type="Proteomes" id="UP001208689">
    <property type="component" value="Chromosome"/>
</dbReference>
<evidence type="ECO:0000259" key="2">
    <source>
        <dbReference type="PROSITE" id="PS51898"/>
    </source>
</evidence>
<gene>
    <name evidence="3" type="ORF">NEF87_004413</name>
</gene>
<dbReference type="Gene3D" id="1.10.443.10">
    <property type="entry name" value="Intergrase catalytic core"/>
    <property type="match status" value="1"/>
</dbReference>
<dbReference type="PROSITE" id="PS51898">
    <property type="entry name" value="TYR_RECOMBINASE"/>
    <property type="match status" value="1"/>
</dbReference>
<sequence length="267" mass="30722">MISESDNYQGNLIQSIYSANPDLEKTYKIKKIKFAMNEAQREELLKIAYERNFKHGLMIKTQLELGLRVNELVNMGIEQINFNQRLIIINSREGSKYLKAFKTKTKSSNRIIPLGYKLAKELKAYIGNRKTGYVFVSNKGGGFIKNSVIDFINKYSNLCVSLPVNQKGNKNIGSHILRRTFASYIINNGITIDKLSKVLGHASIRTTMLYLFDITTLDFDDMTKVIDKMNKNSQKYKPKMRIQENKTRGIVNKKAINEFVDEWGNKL</sequence>
<dbReference type="PANTHER" id="PTHR30349">
    <property type="entry name" value="PHAGE INTEGRASE-RELATED"/>
    <property type="match status" value="1"/>
</dbReference>
<evidence type="ECO:0000313" key="4">
    <source>
        <dbReference type="Proteomes" id="UP001208689"/>
    </source>
</evidence>
<protein>
    <submittedName>
        <fullName evidence="3">Tyrosine recombinase XerC</fullName>
    </submittedName>
</protein>
<proteinExistence type="predicted"/>
<feature type="domain" description="Tyr recombinase" evidence="2">
    <location>
        <begin position="31"/>
        <end position="227"/>
    </location>
</feature>
<dbReference type="Pfam" id="PF00589">
    <property type="entry name" value="Phage_integrase"/>
    <property type="match status" value="1"/>
</dbReference>
<dbReference type="InterPro" id="IPR013762">
    <property type="entry name" value="Integrase-like_cat_sf"/>
</dbReference>
<evidence type="ECO:0000313" key="3">
    <source>
        <dbReference type="EMBL" id="UYP48128.1"/>
    </source>
</evidence>
<dbReference type="InterPro" id="IPR050090">
    <property type="entry name" value="Tyrosine_recombinase_XerCD"/>
</dbReference>
<name>A0ABY6HX70_9ARCH</name>
<dbReference type="PANTHER" id="PTHR30349:SF81">
    <property type="entry name" value="TYROSINE RECOMBINASE XERC"/>
    <property type="match status" value="1"/>
</dbReference>
<dbReference type="CDD" id="cd00397">
    <property type="entry name" value="DNA_BRE_C"/>
    <property type="match status" value="1"/>
</dbReference>
<organism evidence="3 4">
    <name type="scientific">Candidatus Lokiarchaeum ossiferum</name>
    <dbReference type="NCBI Taxonomy" id="2951803"/>
    <lineage>
        <taxon>Archaea</taxon>
        <taxon>Promethearchaeati</taxon>
        <taxon>Promethearchaeota</taxon>
        <taxon>Promethearchaeia</taxon>
        <taxon>Promethearchaeales</taxon>
        <taxon>Promethearchaeaceae</taxon>
        <taxon>Candidatus Lokiarchaeum</taxon>
    </lineage>
</organism>